<dbReference type="PANTHER" id="PTHR34605">
    <property type="entry name" value="PHAGE_INTEGRASE DOMAIN-CONTAINING PROTEIN"/>
    <property type="match status" value="1"/>
</dbReference>
<organism evidence="4 5">
    <name type="scientific">Prorocentrum cordatum</name>
    <dbReference type="NCBI Taxonomy" id="2364126"/>
    <lineage>
        <taxon>Eukaryota</taxon>
        <taxon>Sar</taxon>
        <taxon>Alveolata</taxon>
        <taxon>Dinophyceae</taxon>
        <taxon>Prorocentrales</taxon>
        <taxon>Prorocentraceae</taxon>
        <taxon>Prorocentrum</taxon>
    </lineage>
</organism>
<dbReference type="PANTHER" id="PTHR34605:SF3">
    <property type="entry name" value="P CELL-TYPE AGGLUTINATION PROTEIN MAP4-LIKE-RELATED"/>
    <property type="match status" value="1"/>
</dbReference>
<name>A0ABN9XZU2_9DINO</name>
<evidence type="ECO:0000256" key="3">
    <source>
        <dbReference type="SAM" id="MobiDB-lite"/>
    </source>
</evidence>
<keyword evidence="2" id="KW-0233">DNA recombination</keyword>
<evidence type="ECO:0000313" key="5">
    <source>
        <dbReference type="Proteomes" id="UP001189429"/>
    </source>
</evidence>
<keyword evidence="5" id="KW-1185">Reference proteome</keyword>
<dbReference type="Gene3D" id="1.10.150.130">
    <property type="match status" value="1"/>
</dbReference>
<evidence type="ECO:0000313" key="4">
    <source>
        <dbReference type="EMBL" id="CAK0904476.1"/>
    </source>
</evidence>
<dbReference type="Gene3D" id="3.40.50.150">
    <property type="entry name" value="Vaccinia Virus protein VP39"/>
    <property type="match status" value="1"/>
</dbReference>
<protein>
    <submittedName>
        <fullName evidence="4">Uncharacterized protein</fullName>
    </submittedName>
</protein>
<evidence type="ECO:0000256" key="1">
    <source>
        <dbReference type="ARBA" id="ARBA00023125"/>
    </source>
</evidence>
<evidence type="ECO:0000256" key="2">
    <source>
        <dbReference type="ARBA" id="ARBA00023172"/>
    </source>
</evidence>
<keyword evidence="1" id="KW-0238">DNA-binding</keyword>
<dbReference type="Gene3D" id="1.10.443.10">
    <property type="entry name" value="Intergrase catalytic core"/>
    <property type="match status" value="2"/>
</dbReference>
<dbReference type="EMBL" id="CAUYUJ010021401">
    <property type="protein sequence ID" value="CAK0904476.1"/>
    <property type="molecule type" value="Genomic_DNA"/>
</dbReference>
<reference evidence="4" key="1">
    <citation type="submission" date="2023-10" db="EMBL/GenBank/DDBJ databases">
        <authorList>
            <person name="Chen Y."/>
            <person name="Shah S."/>
            <person name="Dougan E. K."/>
            <person name="Thang M."/>
            <person name="Chan C."/>
        </authorList>
    </citation>
    <scope>NUCLEOTIDE SEQUENCE [LARGE SCALE GENOMIC DNA]</scope>
</reference>
<dbReference type="Proteomes" id="UP001189429">
    <property type="component" value="Unassembled WGS sequence"/>
</dbReference>
<comment type="caution">
    <text evidence="4">The sequence shown here is derived from an EMBL/GenBank/DDBJ whole genome shotgun (WGS) entry which is preliminary data.</text>
</comment>
<accession>A0ABN9XZU2</accession>
<dbReference type="InterPro" id="IPR029063">
    <property type="entry name" value="SAM-dependent_MTases_sf"/>
</dbReference>
<dbReference type="InterPro" id="IPR011010">
    <property type="entry name" value="DNA_brk_join_enz"/>
</dbReference>
<sequence>MLQKLSEGTRAGYEGGWRLWVAVREAQGLSPWLPGRDREERLADEEALINFAVLLARVVGRTEGTIKQKLFAVRYAHLVAGYSDPLLHRGRLWSTLAGLKRWQGPETKRKKPVTPAMLEWLRGFLQQEAKLPEEDTVVIWAAIVTAFFFLLRASEYLLQDGRSWSCERVLRGEDVEPRKAGKRVPSFQDADEMVIYIKGSKTDQLNVGSVRNHYRAGTTLCPIAAMERLQAHHPQRIKGTEERLPLFRWASGTPIRRAEVQHFLTVAGLAAGLSREEIGSRSLRIGGAAAMYHVSEDLSRVRRFGRWQSDAFHGYLWESHEPMKGISGKMARGTSSLTNLAKDSALRRAAAGAEGARQLDAAARTVGAERRLVPSATDGIFGPCPELNGELVPGLPLPAGALVLARVHDDSGAPQKVEMLQVEVPYLPGAFGRFFKVERLDVWQLLDGRSVEREQAKLISGPEDALFGGDGQKEDEPIAEPPRKRVRGDGGAATPAEPASASPLDDELAGLAEIAEGPELGHRLARLGGKSMRGVPKQGMPKNAARPVGGVGERLAQAVAGRSAAAAPACAAGSGSRSRLATALASALLGRDGEEVDDGLESDSERGGNLERFQGIGIKRDLFCKIARQRPRVLLETGLSHLRGQFTQLLAGSEGDPLAPCVTQYLNAVFFVAHPLRTLGAGEVQVLRMLGQALDGILRGEEQLPSGATLDEETAAEKVEARELKVAGLRQRLAERRSWSPARDVRLASDSLASDSDGDSAADLIERPAEAAVASGRSWGDLRRAEPRREGETQNAWKARVLHPRGGPERRLRGSSQVQRWRQMLSEVSTGPSSKFKIALAVHEAIHGAPGAIGRSVRKTCAPPDSTASFARLSGVLPLPVPDAPLFEKHRAAWYQGQQLVESEREGAVAQGWAQLVVFSLNYQCTGRMRHPRAPPRRPTAGQASALDIVGRACAYSTGTSSASSIEFPRLGRASVKALDIADPQVGAWLADPALAILPRAEWPQEVPRAAVQAETRQEWYKIGATMVELGLATPIAEDRVFKVGNRKVDPAARRLVRRLWAGVTELGIIEAVDAKRFTEMLAGHARSADWVVLTAGSPCKDLAGVNAVGAGLSGRLPKRTMWLVENVLSMTLESRAEFSRVLGVTPVFLDAKFLTRVRRPRLCWCSWPVVSCLASDAAVNNQEDGSLVWDAQRGRGRLPAEERGALVEFDRLYFQAAAKDSSAPSERDAIIESLIGNAFCVQVITYLLGSWLAQVGALAAAMLGQSCLAVGACEANWNVVPGFQQLGHRDPQLERSLIVEFLRVADRGGTDVRLDTGAGWVVEGHHCRYLRILDAHAIAAVSTKGRSSARALQPALRRLNSLLVATAGYPLYASAAEKVKQAAGKSVARRAAARAVPLREAMVALLTLQRYRAAVDEVVDFWIREERNPRTPSQVDAGVCALIESRWLNVGSLFEINNEIAGVAREFPPVRGHLKESWRLAKMRQRLEPAGLALPIGPLIAAAFAGAFVAVGQLGAAATLVAGFDTLLWTGEMTSLAWSDVQLYPTQRKEMLQLRNTKSQHQTGARDLVLVRSAVAVALLAKAKAGARQSDLCLGMEPSSFMRIFGQVRELLELQDAKLTLYSWRRGGASADFRSHGSMEQTLLRGRWASARTARLYVQDAVAEATQLSLSPLQRQRCELLASRLRAAAS</sequence>
<dbReference type="InterPro" id="IPR013762">
    <property type="entry name" value="Integrase-like_cat_sf"/>
</dbReference>
<gene>
    <name evidence="4" type="ORF">PCOR1329_LOCUS80472</name>
</gene>
<feature type="compositionally biased region" description="Low complexity" evidence="3">
    <location>
        <begin position="492"/>
        <end position="503"/>
    </location>
</feature>
<dbReference type="InterPro" id="IPR010998">
    <property type="entry name" value="Integrase_recombinase_N"/>
</dbReference>
<dbReference type="InterPro" id="IPR052925">
    <property type="entry name" value="Phage_Integrase-like_Recomb"/>
</dbReference>
<feature type="region of interest" description="Disordered" evidence="3">
    <location>
        <begin position="461"/>
        <end position="504"/>
    </location>
</feature>
<dbReference type="SUPFAM" id="SSF56349">
    <property type="entry name" value="DNA breaking-rejoining enzymes"/>
    <property type="match status" value="2"/>
</dbReference>
<proteinExistence type="predicted"/>